<reference evidence="6 7" key="1">
    <citation type="submission" date="2021-06" db="EMBL/GenBank/DDBJ databases">
        <authorList>
            <person name="Lee D.H."/>
        </authorList>
    </citation>
    <scope>NUCLEOTIDE SEQUENCE [LARGE SCALE GENOMIC DNA]</scope>
    <source>
        <strain evidence="6 7">MMS21-HV4-11</strain>
    </source>
</reference>
<evidence type="ECO:0000256" key="4">
    <source>
        <dbReference type="SAM" id="SignalP"/>
    </source>
</evidence>
<protein>
    <submittedName>
        <fullName evidence="6">ABC transporter substrate-binding protein</fullName>
    </submittedName>
</protein>
<dbReference type="InterPro" id="IPR000914">
    <property type="entry name" value="SBP_5_dom"/>
</dbReference>
<keyword evidence="7" id="KW-1185">Reference proteome</keyword>
<evidence type="ECO:0000256" key="1">
    <source>
        <dbReference type="ARBA" id="ARBA00004418"/>
    </source>
</evidence>
<comment type="caution">
    <text evidence="6">The sequence shown here is derived from an EMBL/GenBank/DDBJ whole genome shotgun (WGS) entry which is preliminary data.</text>
</comment>
<dbReference type="PROSITE" id="PS51318">
    <property type="entry name" value="TAT"/>
    <property type="match status" value="1"/>
</dbReference>
<dbReference type="Proteomes" id="UP000727907">
    <property type="component" value="Unassembled WGS sequence"/>
</dbReference>
<organism evidence="6 7">
    <name type="scientific">Reyranella humidisoli</name>
    <dbReference type="NCBI Taxonomy" id="2849149"/>
    <lineage>
        <taxon>Bacteria</taxon>
        <taxon>Pseudomonadati</taxon>
        <taxon>Pseudomonadota</taxon>
        <taxon>Alphaproteobacteria</taxon>
        <taxon>Hyphomicrobiales</taxon>
        <taxon>Reyranellaceae</taxon>
        <taxon>Reyranella</taxon>
    </lineage>
</organism>
<dbReference type="InterPro" id="IPR039424">
    <property type="entry name" value="SBP_5"/>
</dbReference>
<dbReference type="InterPro" id="IPR030678">
    <property type="entry name" value="Peptide/Ni-bd"/>
</dbReference>
<keyword evidence="3 4" id="KW-0732">Signal</keyword>
<evidence type="ECO:0000256" key="3">
    <source>
        <dbReference type="ARBA" id="ARBA00022729"/>
    </source>
</evidence>
<evidence type="ECO:0000256" key="2">
    <source>
        <dbReference type="ARBA" id="ARBA00005695"/>
    </source>
</evidence>
<comment type="subcellular location">
    <subcellularLocation>
        <location evidence="1">Periplasm</location>
    </subcellularLocation>
</comment>
<dbReference type="RefSeq" id="WP_216959118.1">
    <property type="nucleotide sequence ID" value="NZ_JAHOPB010000001.1"/>
</dbReference>
<dbReference type="PANTHER" id="PTHR30290:SF38">
    <property type="entry name" value="D,D-DIPEPTIDE-BINDING PERIPLASMIC PROTEIN DDPA-RELATED"/>
    <property type="match status" value="1"/>
</dbReference>
<feature type="domain" description="Solute-binding protein family 5" evidence="5">
    <location>
        <begin position="75"/>
        <end position="430"/>
    </location>
</feature>
<gene>
    <name evidence="6" type="ORF">KQ910_10145</name>
</gene>
<feature type="signal peptide" evidence="4">
    <location>
        <begin position="1"/>
        <end position="27"/>
    </location>
</feature>
<dbReference type="PANTHER" id="PTHR30290">
    <property type="entry name" value="PERIPLASMIC BINDING COMPONENT OF ABC TRANSPORTER"/>
    <property type="match status" value="1"/>
</dbReference>
<comment type="similarity">
    <text evidence="2">Belongs to the bacterial solute-binding protein 5 family.</text>
</comment>
<accession>A0ABS6ILQ4</accession>
<sequence length="512" mass="56241">MKITRRTALLSTTAALLGATAASPASAQKAADQLRILFNDAVPNVDMYFNSQRTGLILAHQAWDMLVHRDPATFEIKPSLATDWKFTDDNTLDLTIRQGVKFHDGSGLTPDDVVYTINMAADPASKVATPSNYAWIDKAEKTGDWTVRIKMKRPTPAALEYLAMVTPIHPKAYREKVGPEGFSAKPVGAGPYKIVKNDQGKEVFFERFDDYWKGSPKGVPAIKKLHVRFVPDLATAVTEVLAQKADWIWNINPDQTDSINKMPFLQAVRQESMRVGYLSIDAAGRSGAGNPLTNLKVRQAIWHAVDRKQFADKLVGGGSRVPPAPCFPSQFGCDADAAVKYDYDPAKAKALLAEAGFPNGFDVEMVSYVQPTSWGAAIQNYLTAVGIRAKITQLQVAPAIQKAQKGEAPLYMGSWGSYSINDVSAIMPVMFGAGALDNYSKDPELEKLVAEGGSTSNTEARKKAYSAAVKIATEKAYWLPINTYVNTYAFSKALDFKTFPDELPRFYFAKWK</sequence>
<proteinExistence type="inferred from homology"/>
<name>A0ABS6ILQ4_9HYPH</name>
<dbReference type="Pfam" id="PF00496">
    <property type="entry name" value="SBP_bac_5"/>
    <property type="match status" value="1"/>
</dbReference>
<dbReference type="PIRSF" id="PIRSF002741">
    <property type="entry name" value="MppA"/>
    <property type="match status" value="1"/>
</dbReference>
<dbReference type="InterPro" id="IPR006311">
    <property type="entry name" value="TAT_signal"/>
</dbReference>
<feature type="chain" id="PRO_5047173211" evidence="4">
    <location>
        <begin position="28"/>
        <end position="512"/>
    </location>
</feature>
<evidence type="ECO:0000313" key="6">
    <source>
        <dbReference type="EMBL" id="MBU8874125.1"/>
    </source>
</evidence>
<evidence type="ECO:0000313" key="7">
    <source>
        <dbReference type="Proteomes" id="UP000727907"/>
    </source>
</evidence>
<dbReference type="EMBL" id="JAHOPB010000001">
    <property type="protein sequence ID" value="MBU8874125.1"/>
    <property type="molecule type" value="Genomic_DNA"/>
</dbReference>
<evidence type="ECO:0000259" key="5">
    <source>
        <dbReference type="Pfam" id="PF00496"/>
    </source>
</evidence>